<keyword evidence="7 11" id="KW-0520">NAD</keyword>
<protein>
    <recommendedName>
        <fullName evidence="4 11">D-3-phosphoglycerate dehydrogenase</fullName>
        <ecNumber evidence="11">1.1.1.95</ecNumber>
    </recommendedName>
</protein>
<keyword evidence="14" id="KW-1185">Reference proteome</keyword>
<evidence type="ECO:0000256" key="11">
    <source>
        <dbReference type="RuleBase" id="RU363003"/>
    </source>
</evidence>
<dbReference type="PROSITE" id="PS00670">
    <property type="entry name" value="D_2_HYDROXYACID_DH_2"/>
    <property type="match status" value="1"/>
</dbReference>
<dbReference type="PROSITE" id="PS51671">
    <property type="entry name" value="ACT"/>
    <property type="match status" value="1"/>
</dbReference>
<gene>
    <name evidence="13" type="primary">serA</name>
    <name evidence="13" type="ORF">OS242_03610</name>
</gene>
<dbReference type="Pfam" id="PF00389">
    <property type="entry name" value="2-Hacid_dh"/>
    <property type="match status" value="1"/>
</dbReference>
<dbReference type="SUPFAM" id="SSF55021">
    <property type="entry name" value="ACT-like"/>
    <property type="match status" value="1"/>
</dbReference>
<dbReference type="InterPro" id="IPR006140">
    <property type="entry name" value="D-isomer_DH_NAD-bd"/>
</dbReference>
<accession>A0ABT3X0H0</accession>
<dbReference type="Gene3D" id="3.40.50.720">
    <property type="entry name" value="NAD(P)-binding Rossmann-like Domain"/>
    <property type="match status" value="2"/>
</dbReference>
<dbReference type="EC" id="1.1.1.95" evidence="11"/>
<evidence type="ECO:0000256" key="4">
    <source>
        <dbReference type="ARBA" id="ARBA00021582"/>
    </source>
</evidence>
<dbReference type="Pfam" id="PF19304">
    <property type="entry name" value="PGDH_inter"/>
    <property type="match status" value="1"/>
</dbReference>
<dbReference type="CDD" id="cd12173">
    <property type="entry name" value="PGDH_4"/>
    <property type="match status" value="1"/>
</dbReference>
<comment type="catalytic activity">
    <reaction evidence="10 11">
        <text>(2R)-3-phosphoglycerate + NAD(+) = 3-phosphooxypyruvate + NADH + H(+)</text>
        <dbReference type="Rhea" id="RHEA:12641"/>
        <dbReference type="ChEBI" id="CHEBI:15378"/>
        <dbReference type="ChEBI" id="CHEBI:18110"/>
        <dbReference type="ChEBI" id="CHEBI:57540"/>
        <dbReference type="ChEBI" id="CHEBI:57945"/>
        <dbReference type="ChEBI" id="CHEBI:58272"/>
        <dbReference type="EC" id="1.1.1.95"/>
    </reaction>
</comment>
<evidence type="ECO:0000256" key="7">
    <source>
        <dbReference type="ARBA" id="ARBA00023027"/>
    </source>
</evidence>
<evidence type="ECO:0000313" key="13">
    <source>
        <dbReference type="EMBL" id="MCX7569050.1"/>
    </source>
</evidence>
<dbReference type="InterPro" id="IPR029753">
    <property type="entry name" value="D-isomer_DH_CS"/>
</dbReference>
<evidence type="ECO:0000256" key="9">
    <source>
        <dbReference type="ARBA" id="ARBA00048126"/>
    </source>
</evidence>
<evidence type="ECO:0000256" key="6">
    <source>
        <dbReference type="ARBA" id="ARBA00023002"/>
    </source>
</evidence>
<dbReference type="InterPro" id="IPR045626">
    <property type="entry name" value="PGDH_ASB_dom"/>
</dbReference>
<dbReference type="EMBL" id="JAPMLT010000001">
    <property type="protein sequence ID" value="MCX7569050.1"/>
    <property type="molecule type" value="Genomic_DNA"/>
</dbReference>
<dbReference type="InterPro" id="IPR050857">
    <property type="entry name" value="D-2-hydroxyacid_DH"/>
</dbReference>
<comment type="caution">
    <text evidence="13">The sequence shown here is derived from an EMBL/GenBank/DDBJ whole genome shotgun (WGS) entry which is preliminary data.</text>
</comment>
<dbReference type="SUPFAM" id="SSF52283">
    <property type="entry name" value="Formate/glycerate dehydrogenase catalytic domain-like"/>
    <property type="match status" value="1"/>
</dbReference>
<dbReference type="InterPro" id="IPR036291">
    <property type="entry name" value="NAD(P)-bd_dom_sf"/>
</dbReference>
<dbReference type="InterPro" id="IPR029752">
    <property type="entry name" value="D-isomer_DH_CS1"/>
</dbReference>
<comment type="pathway">
    <text evidence="2 11">Amino-acid biosynthesis; L-serine biosynthesis; L-serine from 3-phospho-D-glycerate: step 1/3.</text>
</comment>
<name>A0ABT3X0H0_9BACL</name>
<keyword evidence="8 11" id="KW-0718">Serine biosynthesis</keyword>
<dbReference type="SUPFAM" id="SSF51735">
    <property type="entry name" value="NAD(P)-binding Rossmann-fold domains"/>
    <property type="match status" value="1"/>
</dbReference>
<dbReference type="InterPro" id="IPR029009">
    <property type="entry name" value="ASB_dom_sf"/>
</dbReference>
<organism evidence="13 14">
    <name type="scientific">Tumebacillus lacus</name>
    <dbReference type="NCBI Taxonomy" id="2995335"/>
    <lineage>
        <taxon>Bacteria</taxon>
        <taxon>Bacillati</taxon>
        <taxon>Bacillota</taxon>
        <taxon>Bacilli</taxon>
        <taxon>Bacillales</taxon>
        <taxon>Alicyclobacillaceae</taxon>
        <taxon>Tumebacillus</taxon>
    </lineage>
</organism>
<evidence type="ECO:0000313" key="14">
    <source>
        <dbReference type="Proteomes" id="UP001208017"/>
    </source>
</evidence>
<dbReference type="PROSITE" id="PS00065">
    <property type="entry name" value="D_2_HYDROXYACID_DH_1"/>
    <property type="match status" value="1"/>
</dbReference>
<dbReference type="SUPFAM" id="SSF143548">
    <property type="entry name" value="Serine metabolism enzymes domain"/>
    <property type="match status" value="1"/>
</dbReference>
<comment type="function">
    <text evidence="1">Catalyzes the reversible oxidation of 3-phospho-D-glycerate to 3-phosphonooxypyruvate, the first step of the phosphorylated L-serine biosynthesis pathway. Also catalyzes the reversible oxidation of 2-hydroxyglutarate to 2-oxoglutarate.</text>
</comment>
<evidence type="ECO:0000256" key="10">
    <source>
        <dbReference type="ARBA" id="ARBA00048731"/>
    </source>
</evidence>
<proteinExistence type="inferred from homology"/>
<evidence type="ECO:0000256" key="8">
    <source>
        <dbReference type="ARBA" id="ARBA00023299"/>
    </source>
</evidence>
<dbReference type="Gene3D" id="3.30.70.260">
    <property type="match status" value="1"/>
</dbReference>
<dbReference type="Gene3D" id="3.30.1330.90">
    <property type="entry name" value="D-3-phosphoglycerate dehydrogenase, domain 3"/>
    <property type="match status" value="1"/>
</dbReference>
<comment type="similarity">
    <text evidence="3 11">Belongs to the D-isomer specific 2-hydroxyacid dehydrogenase family.</text>
</comment>
<dbReference type="InterPro" id="IPR006139">
    <property type="entry name" value="D-isomer_2_OHA_DH_cat_dom"/>
</dbReference>
<reference evidence="13 14" key="1">
    <citation type="submission" date="2022-11" db="EMBL/GenBank/DDBJ databases">
        <title>Study of microbial diversity in lake waters.</title>
        <authorList>
            <person name="Zhang J."/>
        </authorList>
    </citation>
    <scope>NUCLEOTIDE SEQUENCE [LARGE SCALE GENOMIC DNA]</scope>
    <source>
        <strain evidence="13 14">DT12</strain>
    </source>
</reference>
<evidence type="ECO:0000256" key="2">
    <source>
        <dbReference type="ARBA" id="ARBA00005216"/>
    </source>
</evidence>
<dbReference type="PANTHER" id="PTHR42789">
    <property type="entry name" value="D-ISOMER SPECIFIC 2-HYDROXYACID DEHYDROGENASE FAMILY PROTEIN (AFU_ORTHOLOGUE AFUA_6G10090)"/>
    <property type="match status" value="1"/>
</dbReference>
<feature type="domain" description="ACT" evidence="12">
    <location>
        <begin position="457"/>
        <end position="529"/>
    </location>
</feature>
<dbReference type="Pfam" id="PF02826">
    <property type="entry name" value="2-Hacid_dh_C"/>
    <property type="match status" value="1"/>
</dbReference>
<dbReference type="InterPro" id="IPR002912">
    <property type="entry name" value="ACT_dom"/>
</dbReference>
<dbReference type="GO" id="GO:0004617">
    <property type="term" value="F:phosphoglycerate dehydrogenase activity"/>
    <property type="evidence" value="ECO:0007669"/>
    <property type="project" value="UniProtKB-EC"/>
</dbReference>
<sequence>MPKYRVLVSDPISEQGLGALLTSPDVDVDIQTDLAPDELKEIIGDYDALLVRSQTKVTAEIIAAGKNLRVIGRAGVGVDNIDTAAATRYGVVVINAPDGNTISTCEHTFAMLMAMARKIPQAHGKLKAGTWDRKSFVGVELNGKTLGILGFGRIGAEVAKRALAFNMRVLAFDPFLTRERAEALGVKMSTVDEIVENADFITVHTPLTKETKHLLSRDQFARMKDGVRLLNCARGGIIDEKALAEALESGKVAAAALDVFEEEPPLGNPLLDYDQVVTTPHLGASTEEAQINVAIDVAAELLNILQDKPFKNAVNLPSLPGDVRQALEPYLTLAEKLGTLVSSLTDDSVRRIEVTYAGKLADGQTEPMTRYLLKGLLSYHQGETVNYVNAPFLAEQHRIAVEETKTTRHHVYNNLLHVRLVTEGEAVTVAGTFIDGLGPRIVQIGDFTVDLAPQGVLLMTEHRDKPGMIGQVGTMLGMAEINIASMQVGRREEGGRALMVLQVDKTPEEETLRAIEKIADITKFRDVVL</sequence>
<dbReference type="Pfam" id="PF01842">
    <property type="entry name" value="ACT"/>
    <property type="match status" value="1"/>
</dbReference>
<evidence type="ECO:0000259" key="12">
    <source>
        <dbReference type="PROSITE" id="PS51671"/>
    </source>
</evidence>
<dbReference type="RefSeq" id="WP_267150278.1">
    <property type="nucleotide sequence ID" value="NZ_JAPMLT010000001.1"/>
</dbReference>
<dbReference type="CDD" id="cd04902">
    <property type="entry name" value="ACT_3PGDH-xct"/>
    <property type="match status" value="1"/>
</dbReference>
<dbReference type="InterPro" id="IPR006236">
    <property type="entry name" value="PGDH"/>
</dbReference>
<dbReference type="Proteomes" id="UP001208017">
    <property type="component" value="Unassembled WGS sequence"/>
</dbReference>
<evidence type="ECO:0000256" key="3">
    <source>
        <dbReference type="ARBA" id="ARBA00005854"/>
    </source>
</evidence>
<dbReference type="NCBIfam" id="TIGR01327">
    <property type="entry name" value="PGDH"/>
    <property type="match status" value="1"/>
</dbReference>
<comment type="catalytic activity">
    <reaction evidence="9">
        <text>(R)-2-hydroxyglutarate + NAD(+) = 2-oxoglutarate + NADH + H(+)</text>
        <dbReference type="Rhea" id="RHEA:49612"/>
        <dbReference type="ChEBI" id="CHEBI:15378"/>
        <dbReference type="ChEBI" id="CHEBI:15801"/>
        <dbReference type="ChEBI" id="CHEBI:16810"/>
        <dbReference type="ChEBI" id="CHEBI:57540"/>
        <dbReference type="ChEBI" id="CHEBI:57945"/>
        <dbReference type="EC" id="1.1.1.399"/>
    </reaction>
</comment>
<evidence type="ECO:0000256" key="5">
    <source>
        <dbReference type="ARBA" id="ARBA00022605"/>
    </source>
</evidence>
<dbReference type="PANTHER" id="PTHR42789:SF1">
    <property type="entry name" value="D-ISOMER SPECIFIC 2-HYDROXYACID DEHYDROGENASE FAMILY PROTEIN (AFU_ORTHOLOGUE AFUA_6G10090)"/>
    <property type="match status" value="1"/>
</dbReference>
<dbReference type="PROSITE" id="PS00671">
    <property type="entry name" value="D_2_HYDROXYACID_DH_3"/>
    <property type="match status" value="1"/>
</dbReference>
<evidence type="ECO:0000256" key="1">
    <source>
        <dbReference type="ARBA" id="ARBA00003800"/>
    </source>
</evidence>
<keyword evidence="5 11" id="KW-0028">Amino-acid biosynthesis</keyword>
<dbReference type="InterPro" id="IPR045865">
    <property type="entry name" value="ACT-like_dom_sf"/>
</dbReference>
<keyword evidence="6 11" id="KW-0560">Oxidoreductase</keyword>